<gene>
    <name evidence="1" type="ORF">CLIB1444_15S00584</name>
</gene>
<name>A0ACA9YER3_9ASCO</name>
<protein>
    <submittedName>
        <fullName evidence="1">Uncharacterized protein</fullName>
    </submittedName>
</protein>
<sequence length="936" mass="108514">MSSGSPITALSVSQPTSPKLNPSDIPRLLKEDPKDSKDLDLTLNTSIMHPNINLKQPKAKSKPIPRNSKRSNSTSNDLLYERDRFRARLHNFNINSDDQIEEDETCEVCDMIGSKTTKLNVKREEHDSISPLDESSRFFKNLNTVTLANDSIKAQYIDYKHLKVIFNWYFNDPLPATTSMFPWLHGLHIDNFAQRKFFIQQQQQQQKIKNEADLTKIDLKPQARFLMTINSDIANNDEPILKNNTLINEILCPIDIAKDEVKSLLSSILIKIFGNNDLQDLFFEDIYKINYLPIFLNLDPDRGVSLRNFQIQVTKSSILSDFIIYCFDEKDLDNCFRLARILWLAQKIESLESSSPSKYNVFIMKNFSKIEEPEKFDDKIFSVSLKSKINKNYDINKIIKLNLNHLNNWDNEYTIKEKIETLKMSSSTKLIGNLFVGNSWDYQNFLNFKYSNLKNYLINKKPLNFNNLYCNPLNSIVTAKFKLNDLIETILPLPNLNYKLFINCFNEASFPDENNLQNFLKLFNKDKDIGDYYYLSFPSSGSIGFGDIKRENIISIINILKLIYLISNVKNYDLLIYCSDGYTESSLLILCYIIYVNDYNIRDAIIDFHLKYGRPFYVFNTDVQVISKLEPILRKFSPKNRKTDWGELENISNYEINEILLSDQRLLTTPSIQSSNSLLSNNFSANFNFSNKGEYFDGNLSSSDSESSNSSIGDTVMEEPDWVKEVEGSLPSRILPYLYLGSLKHANCLALLSRLGITKIISVGEPLSWLHDEVFQKQNDIIIDELNDGAIELYNIQNRHNNVSKVDQVMKVNNLQDDGIDQLESSLPTILQYIGDEYKKSNGQTKILVHCRVGVSRSATVVIAEVMRRLKINLPKAYLYVRVRRLNIIIQPNLKFMYEIFKWEELHKQNKEDYLREIDWFAMCREITLLNTPYLN</sequence>
<keyword evidence="2" id="KW-1185">Reference proteome</keyword>
<proteinExistence type="predicted"/>
<dbReference type="EMBL" id="CALSDN010000015">
    <property type="protein sequence ID" value="CAH6723406.1"/>
    <property type="molecule type" value="Genomic_DNA"/>
</dbReference>
<accession>A0ACA9YER3</accession>
<evidence type="ECO:0000313" key="1">
    <source>
        <dbReference type="EMBL" id="CAH6723406.1"/>
    </source>
</evidence>
<dbReference type="Proteomes" id="UP001152531">
    <property type="component" value="Unassembled WGS sequence"/>
</dbReference>
<reference evidence="1" key="1">
    <citation type="submission" date="2022-06" db="EMBL/GenBank/DDBJ databases">
        <authorList>
            <person name="Legras J.-L."/>
            <person name="Devillers H."/>
            <person name="Grondin C."/>
        </authorList>
    </citation>
    <scope>NUCLEOTIDE SEQUENCE</scope>
    <source>
        <strain evidence="1">CLIB 1444</strain>
    </source>
</reference>
<organism evidence="1 2">
    <name type="scientific">[Candida] jaroonii</name>
    <dbReference type="NCBI Taxonomy" id="467808"/>
    <lineage>
        <taxon>Eukaryota</taxon>
        <taxon>Fungi</taxon>
        <taxon>Dikarya</taxon>
        <taxon>Ascomycota</taxon>
        <taxon>Saccharomycotina</taxon>
        <taxon>Pichiomycetes</taxon>
        <taxon>Debaryomycetaceae</taxon>
        <taxon>Yamadazyma</taxon>
    </lineage>
</organism>
<evidence type="ECO:0000313" key="2">
    <source>
        <dbReference type="Proteomes" id="UP001152531"/>
    </source>
</evidence>
<comment type="caution">
    <text evidence="1">The sequence shown here is derived from an EMBL/GenBank/DDBJ whole genome shotgun (WGS) entry which is preliminary data.</text>
</comment>